<keyword evidence="3" id="KW-1185">Reference proteome</keyword>
<evidence type="ECO:0000313" key="3">
    <source>
        <dbReference type="Proteomes" id="UP000232196"/>
    </source>
</evidence>
<dbReference type="RefSeq" id="WP_100708130.1">
    <property type="nucleotide sequence ID" value="NZ_NPDL01000001.1"/>
</dbReference>
<sequence length="210" mass="24079">MKSKDTNRRGSHLRLLLFFFLAIPIFGQKLSLPKDPTLPNEPSLDARGDSTNSSNSSNNQNSGPNVKAFFCDGRTITGAWKAAPKEFSFKHTRENVQYSKTLKSEEVSRILLKAWKLVPGKPNSQGVPYKAEPWEIHYKTKNGETFERIGEIKKDFGELKIQNELGEANLFFYWIDLLFENKTWFSKLPKIEGDIRRECHPDVIVGIEFL</sequence>
<proteinExistence type="predicted"/>
<feature type="region of interest" description="Disordered" evidence="1">
    <location>
        <begin position="34"/>
        <end position="66"/>
    </location>
</feature>
<protein>
    <submittedName>
        <fullName evidence="2">Uncharacterized protein</fullName>
    </submittedName>
</protein>
<reference evidence="2 3" key="1">
    <citation type="submission" date="2017-07" db="EMBL/GenBank/DDBJ databases">
        <title>Leptospira spp. isolated from tropical soils.</title>
        <authorList>
            <person name="Thibeaux R."/>
            <person name="Iraola G."/>
            <person name="Ferres I."/>
            <person name="Bierque E."/>
            <person name="Girault D."/>
            <person name="Soupe-Gilbert M.-E."/>
            <person name="Picardeau M."/>
            <person name="Goarant C."/>
        </authorList>
    </citation>
    <scope>NUCLEOTIDE SEQUENCE [LARGE SCALE GENOMIC DNA]</scope>
    <source>
        <strain evidence="2 3">MCA1-C-A1</strain>
    </source>
</reference>
<accession>A0A2M9X935</accession>
<dbReference type="OrthoDB" id="345064at2"/>
<dbReference type="Proteomes" id="UP000232196">
    <property type="component" value="Unassembled WGS sequence"/>
</dbReference>
<dbReference type="EMBL" id="NPDN01000010">
    <property type="protein sequence ID" value="PJZ24216.1"/>
    <property type="molecule type" value="Genomic_DNA"/>
</dbReference>
<comment type="caution">
    <text evidence="2">The sequence shown here is derived from an EMBL/GenBank/DDBJ whole genome shotgun (WGS) entry which is preliminary data.</text>
</comment>
<evidence type="ECO:0000313" key="2">
    <source>
        <dbReference type="EMBL" id="PJZ24216.1"/>
    </source>
</evidence>
<name>A0A2M9X935_9LEPT</name>
<organism evidence="2 3">
    <name type="scientific">Leptospira hartskeerlii</name>
    <dbReference type="NCBI Taxonomy" id="2023177"/>
    <lineage>
        <taxon>Bacteria</taxon>
        <taxon>Pseudomonadati</taxon>
        <taxon>Spirochaetota</taxon>
        <taxon>Spirochaetia</taxon>
        <taxon>Leptospirales</taxon>
        <taxon>Leptospiraceae</taxon>
        <taxon>Leptospira</taxon>
    </lineage>
</organism>
<gene>
    <name evidence="2" type="ORF">CH357_17435</name>
</gene>
<dbReference type="AlphaFoldDB" id="A0A2M9X935"/>
<feature type="compositionally biased region" description="Low complexity" evidence="1">
    <location>
        <begin position="50"/>
        <end position="65"/>
    </location>
</feature>
<evidence type="ECO:0000256" key="1">
    <source>
        <dbReference type="SAM" id="MobiDB-lite"/>
    </source>
</evidence>